<comment type="caution">
    <text evidence="1">The sequence shown here is derived from an EMBL/GenBank/DDBJ whole genome shotgun (WGS) entry which is preliminary data.</text>
</comment>
<accession>A0A8S1A4S0</accession>
<gene>
    <name evidence="1" type="ORF">APLA_LOCUS8750</name>
</gene>
<organism evidence="1 2">
    <name type="scientific">Arctia plantaginis</name>
    <name type="common">Wood tiger moth</name>
    <name type="synonym">Phalaena plantaginis</name>
    <dbReference type="NCBI Taxonomy" id="874455"/>
    <lineage>
        <taxon>Eukaryota</taxon>
        <taxon>Metazoa</taxon>
        <taxon>Ecdysozoa</taxon>
        <taxon>Arthropoda</taxon>
        <taxon>Hexapoda</taxon>
        <taxon>Insecta</taxon>
        <taxon>Pterygota</taxon>
        <taxon>Neoptera</taxon>
        <taxon>Endopterygota</taxon>
        <taxon>Lepidoptera</taxon>
        <taxon>Glossata</taxon>
        <taxon>Ditrysia</taxon>
        <taxon>Noctuoidea</taxon>
        <taxon>Erebidae</taxon>
        <taxon>Arctiinae</taxon>
        <taxon>Arctia</taxon>
    </lineage>
</organism>
<protein>
    <submittedName>
        <fullName evidence="1">Uncharacterized protein</fullName>
    </submittedName>
</protein>
<evidence type="ECO:0000313" key="2">
    <source>
        <dbReference type="Proteomes" id="UP000494256"/>
    </source>
</evidence>
<dbReference type="AlphaFoldDB" id="A0A8S1A4S0"/>
<dbReference type="Proteomes" id="UP000494256">
    <property type="component" value="Unassembled WGS sequence"/>
</dbReference>
<dbReference type="EMBL" id="CADEBD010000308">
    <property type="protein sequence ID" value="CAB3239528.1"/>
    <property type="molecule type" value="Genomic_DNA"/>
</dbReference>
<sequence>MSIKVLHSSMSDIMYYSEEYSILAIVLAVMTRNNGTGLYDTIRTTRYSSKQLVSTCDSRDAELLLQPILYGMSYRHNCGMH</sequence>
<proteinExistence type="predicted"/>
<evidence type="ECO:0000313" key="1">
    <source>
        <dbReference type="EMBL" id="CAB3239528.1"/>
    </source>
</evidence>
<dbReference type="OrthoDB" id="6407830at2759"/>
<name>A0A8S1A4S0_ARCPL</name>
<reference evidence="1 2" key="1">
    <citation type="submission" date="2020-04" db="EMBL/GenBank/DDBJ databases">
        <authorList>
            <person name="Wallbank WR R."/>
            <person name="Pardo Diaz C."/>
            <person name="Kozak K."/>
            <person name="Martin S."/>
            <person name="Jiggins C."/>
            <person name="Moest M."/>
            <person name="Warren A I."/>
            <person name="Byers J.R.P. K."/>
            <person name="Montejo-Kovacevich G."/>
            <person name="Yen C E."/>
        </authorList>
    </citation>
    <scope>NUCLEOTIDE SEQUENCE [LARGE SCALE GENOMIC DNA]</scope>
</reference>